<sequence length="242" mass="27155">MFDFWTGAEDLPVYGYVIRAAIVYIYVFVLIKVLGQRTIGNIHPLDFLFGVIIGDVLGEPLADGDTELAGPFAAAALIGGTHLFLSYLALKTPRFRRIIEDEPLVLIENGQILHKELRKAKITMESLLMDLRLNSAVDLNEVDYAVLESSGQISVIKKSQYDSLSPNDIGQYPQSKGYPTVLIQDGHVIDTNLNKVRDRTWLYEQLQRHGLNDPSECFFLTLDNSGSVYLCPYTNENEKQNA</sequence>
<dbReference type="PANTHER" id="PTHR34582">
    <property type="entry name" value="UPF0702 TRANSMEMBRANE PROTEIN YCAP"/>
    <property type="match status" value="1"/>
</dbReference>
<evidence type="ECO:0000313" key="10">
    <source>
        <dbReference type="Proteomes" id="UP000551878"/>
    </source>
</evidence>
<evidence type="ECO:0000256" key="6">
    <source>
        <dbReference type="ARBA" id="ARBA00023136"/>
    </source>
</evidence>
<dbReference type="InterPro" id="IPR007353">
    <property type="entry name" value="DUF421"/>
</dbReference>
<dbReference type="Proteomes" id="UP000551878">
    <property type="component" value="Unassembled WGS sequence"/>
</dbReference>
<keyword evidence="4 7" id="KW-0812">Transmembrane</keyword>
<evidence type="ECO:0000256" key="7">
    <source>
        <dbReference type="SAM" id="Phobius"/>
    </source>
</evidence>
<dbReference type="AlphaFoldDB" id="A0A840QSX6"/>
<name>A0A840QSX6_9BACI</name>
<dbReference type="RefSeq" id="WP_184664886.1">
    <property type="nucleotide sequence ID" value="NZ_JACHHB010000013.1"/>
</dbReference>
<evidence type="ECO:0000256" key="4">
    <source>
        <dbReference type="ARBA" id="ARBA00022692"/>
    </source>
</evidence>
<evidence type="ECO:0000256" key="2">
    <source>
        <dbReference type="ARBA" id="ARBA00006448"/>
    </source>
</evidence>
<organism evidence="9 10">
    <name type="scientific">Texcoconibacillus texcoconensis</name>
    <dbReference type="NCBI Taxonomy" id="1095777"/>
    <lineage>
        <taxon>Bacteria</taxon>
        <taxon>Bacillati</taxon>
        <taxon>Bacillota</taxon>
        <taxon>Bacilli</taxon>
        <taxon>Bacillales</taxon>
        <taxon>Bacillaceae</taxon>
        <taxon>Texcoconibacillus</taxon>
    </lineage>
</organism>
<feature type="transmembrane region" description="Helical" evidence="7">
    <location>
        <begin position="45"/>
        <end position="62"/>
    </location>
</feature>
<keyword evidence="5 7" id="KW-1133">Transmembrane helix</keyword>
<evidence type="ECO:0000256" key="3">
    <source>
        <dbReference type="ARBA" id="ARBA00022475"/>
    </source>
</evidence>
<reference evidence="9 10" key="1">
    <citation type="submission" date="2020-08" db="EMBL/GenBank/DDBJ databases">
        <title>Genomic Encyclopedia of Type Strains, Phase IV (KMG-IV): sequencing the most valuable type-strain genomes for metagenomic binning, comparative biology and taxonomic classification.</title>
        <authorList>
            <person name="Goeker M."/>
        </authorList>
    </citation>
    <scope>NUCLEOTIDE SEQUENCE [LARGE SCALE GENOMIC DNA]</scope>
    <source>
        <strain evidence="9 10">DSM 24696</strain>
    </source>
</reference>
<evidence type="ECO:0000256" key="1">
    <source>
        <dbReference type="ARBA" id="ARBA00004651"/>
    </source>
</evidence>
<protein>
    <submittedName>
        <fullName evidence="9">Uncharacterized membrane protein YcaP (DUF421 family)</fullName>
    </submittedName>
</protein>
<evidence type="ECO:0000256" key="5">
    <source>
        <dbReference type="ARBA" id="ARBA00022989"/>
    </source>
</evidence>
<evidence type="ECO:0000259" key="8">
    <source>
        <dbReference type="Pfam" id="PF04239"/>
    </source>
</evidence>
<dbReference type="InterPro" id="IPR023090">
    <property type="entry name" value="UPF0702_alpha/beta_dom_sf"/>
</dbReference>
<dbReference type="GO" id="GO:0005886">
    <property type="term" value="C:plasma membrane"/>
    <property type="evidence" value="ECO:0007669"/>
    <property type="project" value="UniProtKB-SubCell"/>
</dbReference>
<feature type="transmembrane region" description="Helical" evidence="7">
    <location>
        <begin position="13"/>
        <end position="33"/>
    </location>
</feature>
<dbReference type="Gene3D" id="3.30.240.20">
    <property type="entry name" value="bsu07140 like domains"/>
    <property type="match status" value="2"/>
</dbReference>
<comment type="caution">
    <text evidence="9">The sequence shown here is derived from an EMBL/GenBank/DDBJ whole genome shotgun (WGS) entry which is preliminary data.</text>
</comment>
<keyword evidence="10" id="KW-1185">Reference proteome</keyword>
<feature type="domain" description="YetF C-terminal" evidence="8">
    <location>
        <begin position="91"/>
        <end position="222"/>
    </location>
</feature>
<keyword evidence="6 7" id="KW-0472">Membrane</keyword>
<dbReference type="EMBL" id="JACHHB010000013">
    <property type="protein sequence ID" value="MBB5174464.1"/>
    <property type="molecule type" value="Genomic_DNA"/>
</dbReference>
<evidence type="ECO:0000313" key="9">
    <source>
        <dbReference type="EMBL" id="MBB5174464.1"/>
    </source>
</evidence>
<keyword evidence="3" id="KW-1003">Cell membrane</keyword>
<proteinExistence type="inferred from homology"/>
<feature type="transmembrane region" description="Helical" evidence="7">
    <location>
        <begin position="68"/>
        <end position="90"/>
    </location>
</feature>
<dbReference type="PANTHER" id="PTHR34582:SF6">
    <property type="entry name" value="UPF0702 TRANSMEMBRANE PROTEIN YCAP"/>
    <property type="match status" value="1"/>
</dbReference>
<accession>A0A840QSX6</accession>
<dbReference type="Pfam" id="PF04239">
    <property type="entry name" value="DUF421"/>
    <property type="match status" value="1"/>
</dbReference>
<gene>
    <name evidence="9" type="ORF">HNQ41_002679</name>
</gene>
<comment type="subcellular location">
    <subcellularLocation>
        <location evidence="1">Cell membrane</location>
        <topology evidence="1">Multi-pass membrane protein</topology>
    </subcellularLocation>
</comment>
<comment type="similarity">
    <text evidence="2">Belongs to the UPF0702 family.</text>
</comment>